<dbReference type="PANTHER" id="PTHR12825">
    <property type="entry name" value="BNIP1-RELATED"/>
    <property type="match status" value="1"/>
</dbReference>
<dbReference type="GO" id="GO:0005484">
    <property type="term" value="F:SNAP receptor activity"/>
    <property type="evidence" value="ECO:0007669"/>
    <property type="project" value="InterPro"/>
</dbReference>
<dbReference type="GO" id="GO:0031201">
    <property type="term" value="C:SNARE complex"/>
    <property type="evidence" value="ECO:0007669"/>
    <property type="project" value="TreeGrafter"/>
</dbReference>
<dbReference type="GO" id="GO:0005789">
    <property type="term" value="C:endoplasmic reticulum membrane"/>
    <property type="evidence" value="ECO:0007669"/>
    <property type="project" value="UniProtKB-SubCell"/>
</dbReference>
<gene>
    <name evidence="13" type="ORF">AKO1_008329</name>
</gene>
<dbReference type="Proteomes" id="UP001431209">
    <property type="component" value="Unassembled WGS sequence"/>
</dbReference>
<keyword evidence="4" id="KW-0256">Endoplasmic reticulum</keyword>
<reference evidence="13 14" key="1">
    <citation type="submission" date="2024-03" db="EMBL/GenBank/DDBJ databases">
        <title>The Acrasis kona genome and developmental transcriptomes reveal deep origins of eukaryotic multicellular pathways.</title>
        <authorList>
            <person name="Sheikh S."/>
            <person name="Fu C.-J."/>
            <person name="Brown M.W."/>
            <person name="Baldauf S.L."/>
        </authorList>
    </citation>
    <scope>NUCLEOTIDE SEQUENCE [LARGE SCALE GENOMIC DNA]</scope>
    <source>
        <strain evidence="13 14">ATCC MYA-3509</strain>
    </source>
</reference>
<evidence type="ECO:0000256" key="4">
    <source>
        <dbReference type="ARBA" id="ARBA00022824"/>
    </source>
</evidence>
<evidence type="ECO:0000256" key="6">
    <source>
        <dbReference type="ARBA" id="ARBA00022989"/>
    </source>
</evidence>
<accession>A0AAW2YMN9</accession>
<evidence type="ECO:0000259" key="12">
    <source>
        <dbReference type="Pfam" id="PF03908"/>
    </source>
</evidence>
<sequence>MVSQPAEVAIAELITTVKQAIQNIYDSQQLIPDLAAINSNVRSALREVETKLQNIEIHGEECEDDAQKKSLLDWVSHQRQVVKQLNANLRSANEKYQLESKNLILESRKSLMGTDIFNQKTSTFKKATKVTSLLEDTRNNLEENLSRTTNAMSVLGNSSQVLRASIAKQSQTSVDIQKATDEIKRLDWQEKKDRFMTRAAALLFILLCIWIFNKRIPIVTYTYKSTRFIYNTLAPHTNVTKELPSTQPTTQIPQGQPQTTIDELTLKAKDSEHFKDYIAPPIDNDKNNNKDEL</sequence>
<evidence type="ECO:0000256" key="1">
    <source>
        <dbReference type="ARBA" id="ARBA00004163"/>
    </source>
</evidence>
<dbReference type="AlphaFoldDB" id="A0AAW2YMN9"/>
<comment type="subcellular location">
    <subcellularLocation>
        <location evidence="1">Endoplasmic reticulum membrane</location>
        <topology evidence="1">Single-pass type IV membrane protein</topology>
    </subcellularLocation>
</comment>
<dbReference type="PANTHER" id="PTHR12825:SF0">
    <property type="entry name" value="VESICLE TRANSPORT PROTEIN SEC20"/>
    <property type="match status" value="1"/>
</dbReference>
<evidence type="ECO:0000313" key="14">
    <source>
        <dbReference type="Proteomes" id="UP001431209"/>
    </source>
</evidence>
<dbReference type="InterPro" id="IPR005606">
    <property type="entry name" value="Sec20"/>
</dbReference>
<protein>
    <submittedName>
        <fullName evidence="13">Vesicle transport protein SEC20</fullName>
    </submittedName>
</protein>
<dbReference type="EMBL" id="JAOPGA020000467">
    <property type="protein sequence ID" value="KAL0478766.1"/>
    <property type="molecule type" value="Genomic_DNA"/>
</dbReference>
<feature type="domain" description="Sec20 C-terminal" evidence="12">
    <location>
        <begin position="126"/>
        <end position="216"/>
    </location>
</feature>
<name>A0AAW2YMN9_9EUKA</name>
<feature type="transmembrane region" description="Helical" evidence="11">
    <location>
        <begin position="195"/>
        <end position="212"/>
    </location>
</feature>
<keyword evidence="2" id="KW-0813">Transport</keyword>
<keyword evidence="8 11" id="KW-0472">Membrane</keyword>
<evidence type="ECO:0000256" key="7">
    <source>
        <dbReference type="ARBA" id="ARBA00023054"/>
    </source>
</evidence>
<organism evidence="13 14">
    <name type="scientific">Acrasis kona</name>
    <dbReference type="NCBI Taxonomy" id="1008807"/>
    <lineage>
        <taxon>Eukaryota</taxon>
        <taxon>Discoba</taxon>
        <taxon>Heterolobosea</taxon>
        <taxon>Tetramitia</taxon>
        <taxon>Eutetramitia</taxon>
        <taxon>Acrasidae</taxon>
        <taxon>Acrasis</taxon>
    </lineage>
</organism>
<dbReference type="GO" id="GO:0006890">
    <property type="term" value="P:retrograde vesicle-mediated transport, Golgi to endoplasmic reticulum"/>
    <property type="evidence" value="ECO:0007669"/>
    <property type="project" value="InterPro"/>
</dbReference>
<comment type="caution">
    <text evidence="13">The sequence shown here is derived from an EMBL/GenBank/DDBJ whole genome shotgun (WGS) entry which is preliminary data.</text>
</comment>
<keyword evidence="3 11" id="KW-0812">Transmembrane</keyword>
<evidence type="ECO:0000256" key="10">
    <source>
        <dbReference type="SAM" id="Coils"/>
    </source>
</evidence>
<proteinExistence type="inferred from homology"/>
<evidence type="ECO:0000256" key="9">
    <source>
        <dbReference type="ARBA" id="ARBA00037934"/>
    </source>
</evidence>
<evidence type="ECO:0000256" key="11">
    <source>
        <dbReference type="SAM" id="Phobius"/>
    </source>
</evidence>
<evidence type="ECO:0000256" key="5">
    <source>
        <dbReference type="ARBA" id="ARBA00022892"/>
    </source>
</evidence>
<keyword evidence="6 11" id="KW-1133">Transmembrane helix</keyword>
<keyword evidence="5" id="KW-0931">ER-Golgi transport</keyword>
<keyword evidence="7 10" id="KW-0175">Coiled coil</keyword>
<dbReference type="Pfam" id="PF03908">
    <property type="entry name" value="Sec20"/>
    <property type="match status" value="1"/>
</dbReference>
<evidence type="ECO:0000313" key="13">
    <source>
        <dbReference type="EMBL" id="KAL0478766.1"/>
    </source>
</evidence>
<evidence type="ECO:0000256" key="2">
    <source>
        <dbReference type="ARBA" id="ARBA00022448"/>
    </source>
</evidence>
<dbReference type="InterPro" id="IPR056173">
    <property type="entry name" value="Sec20_C"/>
</dbReference>
<comment type="similarity">
    <text evidence="9">Belongs to the SEC20 family.</text>
</comment>
<evidence type="ECO:0000256" key="8">
    <source>
        <dbReference type="ARBA" id="ARBA00023136"/>
    </source>
</evidence>
<evidence type="ECO:0000256" key="3">
    <source>
        <dbReference type="ARBA" id="ARBA00022692"/>
    </source>
</evidence>
<feature type="coiled-coil region" evidence="10">
    <location>
        <begin position="45"/>
        <end position="106"/>
    </location>
</feature>
<keyword evidence="14" id="KW-1185">Reference proteome</keyword>